<reference evidence="13" key="1">
    <citation type="submission" date="2016-04" db="UniProtKB">
        <authorList>
            <consortium name="WormBaseParasite"/>
        </authorList>
    </citation>
    <scope>IDENTIFICATION</scope>
</reference>
<feature type="domain" description="GOLD" evidence="10">
    <location>
        <begin position="257"/>
        <end position="345"/>
    </location>
</feature>
<dbReference type="OMA" id="TSAGDYK"/>
<evidence type="ECO:0000259" key="10">
    <source>
        <dbReference type="PROSITE" id="PS50866"/>
    </source>
</evidence>
<proteinExistence type="inferred from homology"/>
<evidence type="ECO:0000313" key="11">
    <source>
        <dbReference type="EMBL" id="VDN00767.1"/>
    </source>
</evidence>
<dbReference type="AlphaFoldDB" id="A0A158RB78"/>
<dbReference type="GO" id="GO:0012505">
    <property type="term" value="C:endomembrane system"/>
    <property type="evidence" value="ECO:0007669"/>
    <property type="project" value="UniProtKB-SubCell"/>
</dbReference>
<dbReference type="Proteomes" id="UP000276776">
    <property type="component" value="Unassembled WGS sequence"/>
</dbReference>
<dbReference type="InterPro" id="IPR036598">
    <property type="entry name" value="GOLD_dom_sf"/>
</dbReference>
<dbReference type="STRING" id="103827.A0A158RB78"/>
<evidence type="ECO:0000313" key="12">
    <source>
        <dbReference type="Proteomes" id="UP000276776"/>
    </source>
</evidence>
<evidence type="ECO:0000256" key="2">
    <source>
        <dbReference type="ARBA" id="ARBA00007104"/>
    </source>
</evidence>
<feature type="signal peptide" evidence="9">
    <location>
        <begin position="1"/>
        <end position="21"/>
    </location>
</feature>
<keyword evidence="3 8" id="KW-0812">Transmembrane</keyword>
<evidence type="ECO:0000256" key="3">
    <source>
        <dbReference type="ARBA" id="ARBA00022692"/>
    </source>
</evidence>
<organism evidence="13">
    <name type="scientific">Thelazia callipaeda</name>
    <name type="common">Oriental eyeworm</name>
    <name type="synonym">Parasitic nematode</name>
    <dbReference type="NCBI Taxonomy" id="103827"/>
    <lineage>
        <taxon>Eukaryota</taxon>
        <taxon>Metazoa</taxon>
        <taxon>Ecdysozoa</taxon>
        <taxon>Nematoda</taxon>
        <taxon>Chromadorea</taxon>
        <taxon>Rhabditida</taxon>
        <taxon>Spirurina</taxon>
        <taxon>Spiruromorpha</taxon>
        <taxon>Thelazioidea</taxon>
        <taxon>Thelaziidae</taxon>
        <taxon>Thelazia</taxon>
    </lineage>
</organism>
<evidence type="ECO:0000256" key="7">
    <source>
        <dbReference type="ARBA" id="ARBA00037847"/>
    </source>
</evidence>
<gene>
    <name evidence="11" type="ORF">TCLT_LOCUS3765</name>
</gene>
<keyword evidence="12" id="KW-1185">Reference proteome</keyword>
<protein>
    <submittedName>
        <fullName evidence="13">GOLD domain-containing protein</fullName>
    </submittedName>
</protein>
<dbReference type="PANTHER" id="PTHR22811">
    <property type="entry name" value="TRANSMEMBRANE EMP24 DOMAIN-CONTAINING PROTEIN"/>
    <property type="match status" value="1"/>
</dbReference>
<dbReference type="PROSITE" id="PS50866">
    <property type="entry name" value="GOLD"/>
    <property type="match status" value="2"/>
</dbReference>
<evidence type="ECO:0000256" key="1">
    <source>
        <dbReference type="ARBA" id="ARBA00004479"/>
    </source>
</evidence>
<feature type="domain" description="GOLD" evidence="10">
    <location>
        <begin position="35"/>
        <end position="118"/>
    </location>
</feature>
<dbReference type="Pfam" id="PF01105">
    <property type="entry name" value="EMP24_GP25L"/>
    <property type="match status" value="2"/>
</dbReference>
<evidence type="ECO:0000256" key="5">
    <source>
        <dbReference type="ARBA" id="ARBA00022989"/>
    </source>
</evidence>
<dbReference type="OrthoDB" id="5976732at2759"/>
<dbReference type="InterPro" id="IPR015720">
    <property type="entry name" value="Emp24-like"/>
</dbReference>
<reference evidence="11 12" key="2">
    <citation type="submission" date="2018-11" db="EMBL/GenBank/DDBJ databases">
        <authorList>
            <consortium name="Pathogen Informatics"/>
        </authorList>
    </citation>
    <scope>NUCLEOTIDE SEQUENCE [LARGE SCALE GENOMIC DNA]</scope>
</reference>
<comment type="similarity">
    <text evidence="2">Belongs to the EMP24/GP25L family.</text>
</comment>
<accession>A0A158RB78</accession>
<feature type="transmembrane region" description="Helical" evidence="8">
    <location>
        <begin position="190"/>
        <end position="210"/>
    </location>
</feature>
<comment type="subcellular location">
    <subcellularLocation>
        <location evidence="7">Endomembrane system</location>
        <topology evidence="7">Single-pass membrane protein</topology>
    </subcellularLocation>
    <subcellularLocation>
        <location evidence="1">Membrane</location>
        <topology evidence="1">Single-pass type I membrane protein</topology>
    </subcellularLocation>
</comment>
<evidence type="ECO:0000256" key="6">
    <source>
        <dbReference type="ARBA" id="ARBA00023136"/>
    </source>
</evidence>
<name>A0A158RB78_THECL</name>
<dbReference type="WBParaSite" id="TCLT_0000377601-mRNA-1">
    <property type="protein sequence ID" value="TCLT_0000377601-mRNA-1"/>
    <property type="gene ID" value="TCLT_0000377601"/>
</dbReference>
<feature type="transmembrane region" description="Helical" evidence="8">
    <location>
        <begin position="222"/>
        <end position="241"/>
    </location>
</feature>
<dbReference type="SMART" id="SM01190">
    <property type="entry name" value="EMP24_GP25L"/>
    <property type="match status" value="2"/>
</dbReference>
<dbReference type="EMBL" id="UYYF01004266">
    <property type="protein sequence ID" value="VDN00767.1"/>
    <property type="molecule type" value="Genomic_DNA"/>
</dbReference>
<feature type="chain" id="PRO_5043135936" evidence="9">
    <location>
        <begin position="22"/>
        <end position="457"/>
    </location>
</feature>
<dbReference type="SUPFAM" id="SSF101576">
    <property type="entry name" value="Supernatant protein factor (SPF), C-terminal domain"/>
    <property type="match status" value="2"/>
</dbReference>
<evidence type="ECO:0000256" key="4">
    <source>
        <dbReference type="ARBA" id="ARBA00022729"/>
    </source>
</evidence>
<sequence length="457" mass="52630">MDLNWILVCIFSLLLFYGSETAEYAYTIEVAAGRYSCFFQTVNNTRHKYMEVDYQVVDGSDLNINFVMKFESVVLLQEERKVEGSHKFAVNDSGDYELCFDNTFSYQARKLLFFEVYLLDEDGNFDETNMVEEFDSAKQEYTGLGFEMQKFQSASNSIKNRLNKIEYHQSLLRAYEARDRAIMNANFERVTLWSVVNSVVLIAVGLLQECRRYFLFPLSSNCNLVMISYSLLFIFISAYLITADEFAHSVIIPAGKTDCYGFTISNPKYRTFEVDYQVITGGELDIRFFITSPKGVRIVDDAKKSDGSHRIDLSMENAGYGDYLFCFDNEFSIQSDKRVSFKLFLLDADGHFLGNFDQSLSVDAEVLRTLDTHISNFQNVTTNVKNNLNIIERLQRQYATIELADRAAVEHSYEMINFWSVVHLCVMLFSLTVQVYMVRSLFEDGSKVGYILRKGGK</sequence>
<evidence type="ECO:0000256" key="9">
    <source>
        <dbReference type="SAM" id="SignalP"/>
    </source>
</evidence>
<feature type="transmembrane region" description="Helical" evidence="8">
    <location>
        <begin position="418"/>
        <end position="438"/>
    </location>
</feature>
<keyword evidence="4 9" id="KW-0732">Signal</keyword>
<dbReference type="GO" id="GO:0016020">
    <property type="term" value="C:membrane"/>
    <property type="evidence" value="ECO:0007669"/>
    <property type="project" value="UniProtKB-SubCell"/>
</dbReference>
<keyword evidence="5 8" id="KW-1133">Transmembrane helix</keyword>
<keyword evidence="6 8" id="KW-0472">Membrane</keyword>
<evidence type="ECO:0000313" key="13">
    <source>
        <dbReference type="WBParaSite" id="TCLT_0000377601-mRNA-1"/>
    </source>
</evidence>
<dbReference type="InterPro" id="IPR009038">
    <property type="entry name" value="GOLD_dom"/>
</dbReference>
<evidence type="ECO:0000256" key="8">
    <source>
        <dbReference type="SAM" id="Phobius"/>
    </source>
</evidence>